<dbReference type="InterPro" id="IPR008271">
    <property type="entry name" value="Ser/Thr_kinase_AS"/>
</dbReference>
<evidence type="ECO:0000256" key="13">
    <source>
        <dbReference type="SAM" id="MobiDB-lite"/>
    </source>
</evidence>
<evidence type="ECO:0000256" key="1">
    <source>
        <dbReference type="ARBA" id="ARBA00004479"/>
    </source>
</evidence>
<evidence type="ECO:0000256" key="14">
    <source>
        <dbReference type="SAM" id="Phobius"/>
    </source>
</evidence>
<evidence type="ECO:0000256" key="9">
    <source>
        <dbReference type="ARBA" id="ARBA00022989"/>
    </source>
</evidence>
<dbReference type="CDD" id="cd14066">
    <property type="entry name" value="STKc_IRAK"/>
    <property type="match status" value="1"/>
</dbReference>
<dbReference type="GO" id="GO:0004674">
    <property type="term" value="F:protein serine/threonine kinase activity"/>
    <property type="evidence" value="ECO:0007669"/>
    <property type="project" value="UniProtKB-KW"/>
</dbReference>
<comment type="subcellular location">
    <subcellularLocation>
        <location evidence="1">Membrane</location>
        <topology evidence="1">Single-pass type I membrane protein</topology>
    </subcellularLocation>
</comment>
<dbReference type="Gene3D" id="3.30.200.20">
    <property type="entry name" value="Phosphorylase Kinase, domain 1"/>
    <property type="match status" value="1"/>
</dbReference>
<evidence type="ECO:0000256" key="7">
    <source>
        <dbReference type="ARBA" id="ARBA00022777"/>
    </source>
</evidence>
<dbReference type="InterPro" id="IPR045272">
    <property type="entry name" value="ANXUR1/2-like"/>
</dbReference>
<dbReference type="InterPro" id="IPR017441">
    <property type="entry name" value="Protein_kinase_ATP_BS"/>
</dbReference>
<keyword evidence="11" id="KW-0325">Glycoprotein</keyword>
<dbReference type="FunFam" id="3.30.200.20:FF:000039">
    <property type="entry name" value="receptor-like protein kinase FERONIA"/>
    <property type="match status" value="1"/>
</dbReference>
<evidence type="ECO:0000256" key="12">
    <source>
        <dbReference type="PROSITE-ProRule" id="PRU10141"/>
    </source>
</evidence>
<dbReference type="GO" id="GO:0004672">
    <property type="term" value="F:protein kinase activity"/>
    <property type="evidence" value="ECO:0000318"/>
    <property type="project" value="GO_Central"/>
</dbReference>
<dbReference type="FunFam" id="2.60.120.430:FF:000003">
    <property type="entry name" value="FERONIA receptor-like kinase"/>
    <property type="match status" value="1"/>
</dbReference>
<evidence type="ECO:0000256" key="10">
    <source>
        <dbReference type="ARBA" id="ARBA00023136"/>
    </source>
</evidence>
<proteinExistence type="predicted"/>
<keyword evidence="2" id="KW-0723">Serine/threonine-protein kinase</keyword>
<feature type="binding site" evidence="12">
    <location>
        <position position="497"/>
    </location>
    <ligand>
        <name>ATP</name>
        <dbReference type="ChEBI" id="CHEBI:30616"/>
    </ligand>
</feature>
<dbReference type="GO" id="GO:0004714">
    <property type="term" value="F:transmembrane receptor protein tyrosine kinase activity"/>
    <property type="evidence" value="ECO:0007669"/>
    <property type="project" value="InterPro"/>
</dbReference>
<evidence type="ECO:0000256" key="3">
    <source>
        <dbReference type="ARBA" id="ARBA00022679"/>
    </source>
</evidence>
<feature type="domain" description="Protein kinase" evidence="15">
    <location>
        <begin position="469"/>
        <end position="749"/>
    </location>
</feature>
<dbReference type="PROSITE" id="PS50011">
    <property type="entry name" value="PROTEIN_KINASE_DOM"/>
    <property type="match status" value="1"/>
</dbReference>
<dbReference type="Proteomes" id="UP000030748">
    <property type="component" value="Unassembled WGS sequence"/>
</dbReference>
<dbReference type="Pfam" id="PF12819">
    <property type="entry name" value="Malectin_like"/>
    <property type="match status" value="1"/>
</dbReference>
<evidence type="ECO:0000313" key="16">
    <source>
        <dbReference type="EMBL" id="EYU19577.1"/>
    </source>
</evidence>
<dbReference type="InterPro" id="IPR024788">
    <property type="entry name" value="Malectin-like_Carb-bd_dom"/>
</dbReference>
<evidence type="ECO:0000256" key="5">
    <source>
        <dbReference type="ARBA" id="ARBA00022729"/>
    </source>
</evidence>
<keyword evidence="9 14" id="KW-1133">Transmembrane helix</keyword>
<evidence type="ECO:0000256" key="4">
    <source>
        <dbReference type="ARBA" id="ARBA00022692"/>
    </source>
</evidence>
<evidence type="ECO:0000259" key="15">
    <source>
        <dbReference type="PROSITE" id="PS50011"/>
    </source>
</evidence>
<dbReference type="PROSITE" id="PS00108">
    <property type="entry name" value="PROTEIN_KINASE_ST"/>
    <property type="match status" value="1"/>
</dbReference>
<dbReference type="STRING" id="4155.A0A022PT88"/>
<keyword evidence="3" id="KW-0808">Transferase</keyword>
<dbReference type="GO" id="GO:0005524">
    <property type="term" value="F:ATP binding"/>
    <property type="evidence" value="ECO:0007669"/>
    <property type="project" value="UniProtKB-UniRule"/>
</dbReference>
<dbReference type="Gene3D" id="2.60.120.430">
    <property type="entry name" value="Galactose-binding lectin"/>
    <property type="match status" value="2"/>
</dbReference>
<dbReference type="FunFam" id="2.60.120.430:FF:000001">
    <property type="entry name" value="Receptor-like protein kinase FERONIA"/>
    <property type="match status" value="1"/>
</dbReference>
<dbReference type="PANTHER" id="PTHR27003">
    <property type="entry name" value="OS07G0166700 PROTEIN"/>
    <property type="match status" value="1"/>
</dbReference>
<keyword evidence="4 14" id="KW-0812">Transmembrane</keyword>
<keyword evidence="17" id="KW-1185">Reference proteome</keyword>
<dbReference type="GO" id="GO:0005886">
    <property type="term" value="C:plasma membrane"/>
    <property type="evidence" value="ECO:0000318"/>
    <property type="project" value="GO_Central"/>
</dbReference>
<keyword evidence="7" id="KW-0418">Kinase</keyword>
<feature type="region of interest" description="Disordered" evidence="13">
    <location>
        <begin position="45"/>
        <end position="72"/>
    </location>
</feature>
<reference evidence="16 17" key="1">
    <citation type="journal article" date="2013" name="Proc. Natl. Acad. Sci. U.S.A.">
        <title>Fine-scale variation in meiotic recombination in Mimulus inferred from population shotgun sequencing.</title>
        <authorList>
            <person name="Hellsten U."/>
            <person name="Wright K.M."/>
            <person name="Jenkins J."/>
            <person name="Shu S."/>
            <person name="Yuan Y."/>
            <person name="Wessler S.R."/>
            <person name="Schmutz J."/>
            <person name="Willis J.H."/>
            <person name="Rokhsar D.S."/>
        </authorList>
    </citation>
    <scope>NUCLEOTIDE SEQUENCE [LARGE SCALE GENOMIC DNA]</scope>
    <source>
        <strain evidence="17">cv. DUN x IM62</strain>
    </source>
</reference>
<gene>
    <name evidence="16" type="ORF">MIMGU_mgv1a020464mg</name>
</gene>
<evidence type="ECO:0000256" key="11">
    <source>
        <dbReference type="ARBA" id="ARBA00023180"/>
    </source>
</evidence>
<name>A0A022PT88_ERYGU</name>
<protein>
    <recommendedName>
        <fullName evidence="15">Protein kinase domain-containing protein</fullName>
    </recommendedName>
</protein>
<keyword evidence="5" id="KW-0732">Signal</keyword>
<dbReference type="SMART" id="SM00220">
    <property type="entry name" value="S_TKc"/>
    <property type="match status" value="1"/>
</dbReference>
<dbReference type="AlphaFoldDB" id="A0A022PT88"/>
<evidence type="ECO:0000256" key="6">
    <source>
        <dbReference type="ARBA" id="ARBA00022741"/>
    </source>
</evidence>
<evidence type="ECO:0000256" key="2">
    <source>
        <dbReference type="ARBA" id="ARBA00022527"/>
    </source>
</evidence>
<dbReference type="InterPro" id="IPR000719">
    <property type="entry name" value="Prot_kinase_dom"/>
</dbReference>
<dbReference type="InterPro" id="IPR001245">
    <property type="entry name" value="Ser-Thr/Tyr_kinase_cat_dom"/>
</dbReference>
<dbReference type="FunFam" id="1.10.510.10:FF:000252">
    <property type="entry name" value="Receptor-like protein kinase FERONIA"/>
    <property type="match status" value="1"/>
</dbReference>
<dbReference type="PANTHER" id="PTHR27003:SF318">
    <property type="entry name" value="OS03G0124200 PROTEIN"/>
    <property type="match status" value="1"/>
</dbReference>
<dbReference type="Pfam" id="PF07714">
    <property type="entry name" value="PK_Tyr_Ser-Thr"/>
    <property type="match status" value="1"/>
</dbReference>
<accession>A0A022PT88</accession>
<dbReference type="eggNOG" id="KOG1187">
    <property type="taxonomic scope" value="Eukaryota"/>
</dbReference>
<sequence>MTEPATNHICALANPTPQDNYFIKCGSTQNHVIVDNRYFVGDSSQKSSAHLSQQGGESISLNNPNPPPNSSALHTSARVFTSASTYSFQINNPGTHFLRLHFYPFSNANYSLGNGDFSVAANGFSLLSNFGADFSGVREFLLMADETEHLEILFAPTRVSNFAFVNAIEVFLAPKNLFFGEGGVRLISPDGIIQEFKQNIPSQIMETIHRVNVGGSTLTPLNDTVWRTWVSDEDFLVLKSASKTAETNSPPNYRPGGATRNHAPDIVYMTAREMNVANGSWSLFNITWDYPVPFGVDKHFVRLHFCDIVSVSLDTLYFNVYVNGITAYENVDLSSLAFRHLASPCYVDFAVKNTKDLGFLRISIGPSDLTPLRKNAILNGVEIMRIMEYSQRRSKKKSISILVVSFVCGFLALSLFLAMLALSKRKRKRRSAAISGWASLRSSFASPGPHGYYDLKIPFADIQLATNGFDESLIIGRGSFGNVYRGVLKDDIKVAVKRGLPADSRQGLTFQEFQTEITVLSRIRHCHLVSLVGFCVEQFELILVYEYMDKGPLRNHLYGSNNFPPLSWKQRLEICINAARGLHYLHTGSAQVIIHRDVKSSNILLDENYVAKISGFGLSRPGQLVDETHVSTDVKGSFGYQDPEYLRRGRVSEKSDVYSFGVVLVEVLCGRPVVDPLATGEEGLKLVEWAMEWRQKGMIERIVDWRIAGEVKTGGSLEIFAETAEKCLAECGGDRPSMGDVLWNLERAYQQMQNEC</sequence>
<keyword evidence="8 12" id="KW-0067">ATP-binding</keyword>
<evidence type="ECO:0000313" key="17">
    <source>
        <dbReference type="Proteomes" id="UP000030748"/>
    </source>
</evidence>
<dbReference type="PROSITE" id="PS00107">
    <property type="entry name" value="PROTEIN_KINASE_ATP"/>
    <property type="match status" value="1"/>
</dbReference>
<keyword evidence="6 12" id="KW-0547">Nucleotide-binding</keyword>
<feature type="transmembrane region" description="Helical" evidence="14">
    <location>
        <begin position="399"/>
        <end position="422"/>
    </location>
</feature>
<keyword evidence="10 14" id="KW-0472">Membrane</keyword>
<feature type="compositionally biased region" description="Polar residues" evidence="13">
    <location>
        <begin position="45"/>
        <end position="61"/>
    </location>
</feature>
<dbReference type="InterPro" id="IPR011009">
    <property type="entry name" value="Kinase-like_dom_sf"/>
</dbReference>
<dbReference type="SUPFAM" id="SSF56112">
    <property type="entry name" value="Protein kinase-like (PK-like)"/>
    <property type="match status" value="1"/>
</dbReference>
<dbReference type="Gene3D" id="1.10.510.10">
    <property type="entry name" value="Transferase(Phosphotransferase) domain 1"/>
    <property type="match status" value="1"/>
</dbReference>
<evidence type="ECO:0000256" key="8">
    <source>
        <dbReference type="ARBA" id="ARBA00022840"/>
    </source>
</evidence>
<organism evidence="16 17">
    <name type="scientific">Erythranthe guttata</name>
    <name type="common">Yellow monkey flower</name>
    <name type="synonym">Mimulus guttatus</name>
    <dbReference type="NCBI Taxonomy" id="4155"/>
    <lineage>
        <taxon>Eukaryota</taxon>
        <taxon>Viridiplantae</taxon>
        <taxon>Streptophyta</taxon>
        <taxon>Embryophyta</taxon>
        <taxon>Tracheophyta</taxon>
        <taxon>Spermatophyta</taxon>
        <taxon>Magnoliopsida</taxon>
        <taxon>eudicotyledons</taxon>
        <taxon>Gunneridae</taxon>
        <taxon>Pentapetalae</taxon>
        <taxon>asterids</taxon>
        <taxon>lamiids</taxon>
        <taxon>Lamiales</taxon>
        <taxon>Phrymaceae</taxon>
        <taxon>Erythranthe</taxon>
    </lineage>
</organism>
<dbReference type="EMBL" id="KI632289">
    <property type="protein sequence ID" value="EYU19577.1"/>
    <property type="molecule type" value="Genomic_DNA"/>
</dbReference>